<dbReference type="EC" id="5.4.99.2" evidence="3"/>
<dbReference type="Proteomes" id="UP000050761">
    <property type="component" value="Unassembled WGS sequence"/>
</dbReference>
<evidence type="ECO:0000256" key="4">
    <source>
        <dbReference type="ARBA" id="ARBA00022628"/>
    </source>
</evidence>
<keyword evidence="4" id="KW-0846">Cobalamin</keyword>
<evidence type="ECO:0000256" key="6">
    <source>
        <dbReference type="ARBA" id="ARBA00023285"/>
    </source>
</evidence>
<accession>A0A3P7TXI8</accession>
<proteinExistence type="inferred from homology"/>
<evidence type="ECO:0000256" key="5">
    <source>
        <dbReference type="ARBA" id="ARBA00023235"/>
    </source>
</evidence>
<evidence type="ECO:0000256" key="2">
    <source>
        <dbReference type="ARBA" id="ARBA00008465"/>
    </source>
</evidence>
<dbReference type="PANTHER" id="PTHR48101:SF4">
    <property type="entry name" value="METHYLMALONYL-COA MUTASE, MITOCHONDRIAL"/>
    <property type="match status" value="1"/>
</dbReference>
<dbReference type="OrthoDB" id="198977at2759"/>
<dbReference type="PROSITE" id="PS00544">
    <property type="entry name" value="METMALONYL_COA_MUTASE"/>
    <property type="match status" value="1"/>
</dbReference>
<comment type="cofactor">
    <cofactor evidence="1">
        <name>adenosylcob(III)alamin</name>
        <dbReference type="ChEBI" id="CHEBI:18408"/>
    </cofactor>
</comment>
<evidence type="ECO:0000256" key="1">
    <source>
        <dbReference type="ARBA" id="ARBA00001922"/>
    </source>
</evidence>
<dbReference type="NCBIfam" id="TIGR00641">
    <property type="entry name" value="acid_CoA_mut_N"/>
    <property type="match status" value="1"/>
</dbReference>
<comment type="similarity">
    <text evidence="2">Belongs to the methylmalonyl-CoA mutase family.</text>
</comment>
<reference evidence="8 9" key="1">
    <citation type="submission" date="2018-11" db="EMBL/GenBank/DDBJ databases">
        <authorList>
            <consortium name="Pathogen Informatics"/>
        </authorList>
    </citation>
    <scope>NUCLEOTIDE SEQUENCE [LARGE SCALE GENOMIC DNA]</scope>
</reference>
<sequence length="348" mass="38989">MAFTIADGIQYCETGINAGLNIDAFAPRLSFFWGIGMNFYMEIAKMRAARRLWAYLIKERFKPKSSKSLMLRTHSQTSGWSLTEQDPYNNIIRTTIEAMASVFGGTQSLHTNSFDEALGLPTKFSARIARNTQIIIQEESGICKVADPWGGSYMMESLTDEIYSKAMTVIREIDELGGMAKAVASGMTKLRIEEAAAKKQARIDSGKDIIVGVNKYCLEKVPFVRLRIFSKDSSSAFLVGWRAVYNNPSISTSHLLINSSKWFKNELAHCDSLKQKSPHVLFYNLWIGSRNNVLLVFFYQNLQPNWFHAYISGRLILRVFLLGIQVSADGSVEVSMLRSIKSAGGVVT</sequence>
<evidence type="ECO:0000259" key="7">
    <source>
        <dbReference type="Pfam" id="PF01642"/>
    </source>
</evidence>
<dbReference type="Pfam" id="PF01642">
    <property type="entry name" value="MM_CoA_mutase"/>
    <property type="match status" value="1"/>
</dbReference>
<keyword evidence="6" id="KW-0170">Cobalt</keyword>
<reference evidence="10" key="2">
    <citation type="submission" date="2019-09" db="UniProtKB">
        <authorList>
            <consortium name="WormBaseParasite"/>
        </authorList>
    </citation>
    <scope>IDENTIFICATION</scope>
</reference>
<dbReference type="InterPro" id="IPR006098">
    <property type="entry name" value="MMCoA_mutase_a_cat"/>
</dbReference>
<dbReference type="WBParaSite" id="HPBE_0000259301-mRNA-1">
    <property type="protein sequence ID" value="HPBE_0000259301-mRNA-1"/>
    <property type="gene ID" value="HPBE_0000259301"/>
</dbReference>
<dbReference type="InterPro" id="IPR058549">
    <property type="entry name" value="MeMalonylCoA_mutase_a/b_site"/>
</dbReference>
<dbReference type="EMBL" id="UZAH01004230">
    <property type="protein sequence ID" value="VDO26521.1"/>
    <property type="molecule type" value="Genomic_DNA"/>
</dbReference>
<dbReference type="InterPro" id="IPR006099">
    <property type="entry name" value="MeMalonylCoA_mutase_a/b_cat"/>
</dbReference>
<feature type="domain" description="Methylmalonyl-CoA mutase alpha/beta chain catalytic" evidence="7">
    <location>
        <begin position="1"/>
        <end position="219"/>
    </location>
</feature>
<dbReference type="SUPFAM" id="SSF51703">
    <property type="entry name" value="Cobalamin (vitamin B12)-dependent enzymes"/>
    <property type="match status" value="1"/>
</dbReference>
<keyword evidence="9" id="KW-1185">Reference proteome</keyword>
<evidence type="ECO:0000313" key="10">
    <source>
        <dbReference type="WBParaSite" id="HPBE_0000259301-mRNA-1"/>
    </source>
</evidence>
<dbReference type="GO" id="GO:0005739">
    <property type="term" value="C:mitochondrion"/>
    <property type="evidence" value="ECO:0007669"/>
    <property type="project" value="TreeGrafter"/>
</dbReference>
<organism evidence="9 10">
    <name type="scientific">Heligmosomoides polygyrus</name>
    <name type="common">Parasitic roundworm</name>
    <dbReference type="NCBI Taxonomy" id="6339"/>
    <lineage>
        <taxon>Eukaryota</taxon>
        <taxon>Metazoa</taxon>
        <taxon>Ecdysozoa</taxon>
        <taxon>Nematoda</taxon>
        <taxon>Chromadorea</taxon>
        <taxon>Rhabditida</taxon>
        <taxon>Rhabditina</taxon>
        <taxon>Rhabditomorpha</taxon>
        <taxon>Strongyloidea</taxon>
        <taxon>Heligmosomidae</taxon>
        <taxon>Heligmosomoides</taxon>
    </lineage>
</organism>
<evidence type="ECO:0000313" key="8">
    <source>
        <dbReference type="EMBL" id="VDO26521.1"/>
    </source>
</evidence>
<dbReference type="GO" id="GO:0019678">
    <property type="term" value="P:propionate metabolic process, methylmalonyl pathway"/>
    <property type="evidence" value="ECO:0007669"/>
    <property type="project" value="TreeGrafter"/>
</dbReference>
<dbReference type="PANTHER" id="PTHR48101">
    <property type="entry name" value="METHYLMALONYL-COA MUTASE, MITOCHONDRIAL-RELATED"/>
    <property type="match status" value="1"/>
</dbReference>
<evidence type="ECO:0000313" key="9">
    <source>
        <dbReference type="Proteomes" id="UP000050761"/>
    </source>
</evidence>
<dbReference type="Gene3D" id="3.20.20.240">
    <property type="entry name" value="Methylmalonyl-CoA mutase"/>
    <property type="match status" value="1"/>
</dbReference>
<name>A0A183F8V1_HELPZ</name>
<gene>
    <name evidence="8" type="ORF">HPBE_LOCUS2594</name>
</gene>
<dbReference type="GO" id="GO:0031419">
    <property type="term" value="F:cobalamin binding"/>
    <property type="evidence" value="ECO:0007669"/>
    <property type="project" value="InterPro"/>
</dbReference>
<dbReference type="GO" id="GO:0004494">
    <property type="term" value="F:methylmalonyl-CoA mutase activity"/>
    <property type="evidence" value="ECO:0007669"/>
    <property type="project" value="InterPro"/>
</dbReference>
<keyword evidence="5" id="KW-0413">Isomerase</keyword>
<dbReference type="AlphaFoldDB" id="A0A183F8V1"/>
<accession>A0A183F8V1</accession>
<dbReference type="InterPro" id="IPR016176">
    <property type="entry name" value="Cbl-dep_enz_cat"/>
</dbReference>
<protein>
    <recommendedName>
        <fullName evidence="3">methylmalonyl-CoA mutase</fullName>
        <ecNumber evidence="3">5.4.99.2</ecNumber>
    </recommendedName>
</protein>
<evidence type="ECO:0000256" key="3">
    <source>
        <dbReference type="ARBA" id="ARBA00012398"/>
    </source>
</evidence>